<evidence type="ECO:0000259" key="2">
    <source>
        <dbReference type="Pfam" id="PF11716"/>
    </source>
</evidence>
<dbReference type="InterPro" id="IPR017517">
    <property type="entry name" value="Maleyloyr_isom"/>
</dbReference>
<dbReference type="InterPro" id="IPR034660">
    <property type="entry name" value="DinB/YfiT-like"/>
</dbReference>
<feature type="region of interest" description="Disordered" evidence="1">
    <location>
        <begin position="1"/>
        <end position="20"/>
    </location>
</feature>
<feature type="compositionally biased region" description="Basic and acidic residues" evidence="1">
    <location>
        <begin position="1"/>
        <end position="11"/>
    </location>
</feature>
<feature type="domain" description="Mycothiol-dependent maleylpyruvate isomerase metal-binding" evidence="2">
    <location>
        <begin position="52"/>
        <end position="167"/>
    </location>
</feature>
<reference evidence="3 4" key="1">
    <citation type="submission" date="2019-11" db="EMBL/GenBank/DDBJ databases">
        <title>Acidiferrimicrobium australis gen. nov., sp. nov., an acidophilic and obligately heterotrophic, member of the Actinobacteria that catalyses dissimilatory oxido- reduction of iron isolated from metal-rich acidic water in Chile.</title>
        <authorList>
            <person name="Gonzalez D."/>
            <person name="Huber K."/>
            <person name="Hedrich S."/>
            <person name="Rojas-Villalobos C."/>
            <person name="Quatrini R."/>
            <person name="Dinamarca M.A."/>
            <person name="Schwarz A."/>
            <person name="Canales C."/>
            <person name="Nancucheo I."/>
        </authorList>
    </citation>
    <scope>NUCLEOTIDE SEQUENCE [LARGE SCALE GENOMIC DNA]</scope>
    <source>
        <strain evidence="3 4">USS-CCA1</strain>
    </source>
</reference>
<dbReference type="InterPro" id="IPR017520">
    <property type="entry name" value="CHP03086"/>
</dbReference>
<evidence type="ECO:0000256" key="1">
    <source>
        <dbReference type="SAM" id="MobiDB-lite"/>
    </source>
</evidence>
<sequence length="231" mass="24507">MGLQQQDDRHQPVGAHPTRIFPETGQEMAGSGLHALPMTTTDHRSALHRSYEHAATIVAGVRPEQLGLPTPCPDYDVAALVDHLVGAGHRAVALAGGGAPGGDEFPHVELAEAVEQLRAAGKESASAWADDAALERTVTMPWGETYTGRTLVDMYLGELAAHTWDLARATGQLDRIDGSLGTPALEAARSMLKPEYRNVGGPGNPFGAEVPAPEGATDYERFVAFTGRDPR</sequence>
<organism evidence="3 4">
    <name type="scientific">Acidiferrimicrobium australe</name>
    <dbReference type="NCBI Taxonomy" id="2664430"/>
    <lineage>
        <taxon>Bacteria</taxon>
        <taxon>Bacillati</taxon>
        <taxon>Actinomycetota</taxon>
        <taxon>Acidimicrobiia</taxon>
        <taxon>Acidimicrobiales</taxon>
        <taxon>Acidimicrobiaceae</taxon>
        <taxon>Acidiferrimicrobium</taxon>
    </lineage>
</organism>
<dbReference type="EMBL" id="WJHE01000197">
    <property type="protein sequence ID" value="MST32021.1"/>
    <property type="molecule type" value="Genomic_DNA"/>
</dbReference>
<dbReference type="Gene3D" id="1.20.120.450">
    <property type="entry name" value="dinb family like domain"/>
    <property type="match status" value="1"/>
</dbReference>
<name>A0ABW9QRP5_9ACTN</name>
<accession>A0ABW9QRP5</accession>
<dbReference type="NCBIfam" id="TIGR03083">
    <property type="entry name" value="maleylpyruvate isomerase family mycothiol-dependent enzyme"/>
    <property type="match status" value="1"/>
</dbReference>
<dbReference type="Proteomes" id="UP000437736">
    <property type="component" value="Unassembled WGS sequence"/>
</dbReference>
<protein>
    <submittedName>
        <fullName evidence="3">TIGR03086 family protein</fullName>
    </submittedName>
</protein>
<dbReference type="SUPFAM" id="SSF109854">
    <property type="entry name" value="DinB/YfiT-like putative metalloenzymes"/>
    <property type="match status" value="1"/>
</dbReference>
<dbReference type="InterPro" id="IPR024344">
    <property type="entry name" value="MDMPI_metal-binding"/>
</dbReference>
<keyword evidence="4" id="KW-1185">Reference proteome</keyword>
<evidence type="ECO:0000313" key="3">
    <source>
        <dbReference type="EMBL" id="MST32021.1"/>
    </source>
</evidence>
<dbReference type="Pfam" id="PF11716">
    <property type="entry name" value="MDMPI_N"/>
    <property type="match status" value="1"/>
</dbReference>
<evidence type="ECO:0000313" key="4">
    <source>
        <dbReference type="Proteomes" id="UP000437736"/>
    </source>
</evidence>
<proteinExistence type="predicted"/>
<gene>
    <name evidence="3" type="ORF">GHK86_04680</name>
</gene>
<comment type="caution">
    <text evidence="3">The sequence shown here is derived from an EMBL/GenBank/DDBJ whole genome shotgun (WGS) entry which is preliminary data.</text>
</comment>
<dbReference type="NCBIfam" id="TIGR03086">
    <property type="entry name" value="TIGR03086 family metal-binding protein"/>
    <property type="match status" value="1"/>
</dbReference>